<comment type="caution">
    <text evidence="1">The sequence shown here is derived from an EMBL/GenBank/DDBJ whole genome shotgun (WGS) entry which is preliminary data.</text>
</comment>
<evidence type="ECO:0000313" key="1">
    <source>
        <dbReference type="EMBL" id="MDR6167716.1"/>
    </source>
</evidence>
<keyword evidence="2" id="KW-1185">Reference proteome</keyword>
<organism evidence="1 2">
    <name type="scientific">Microbacterium paludicola</name>
    <dbReference type="NCBI Taxonomy" id="300019"/>
    <lineage>
        <taxon>Bacteria</taxon>
        <taxon>Bacillati</taxon>
        <taxon>Actinomycetota</taxon>
        <taxon>Actinomycetes</taxon>
        <taxon>Micrococcales</taxon>
        <taxon>Microbacteriaceae</taxon>
        <taxon>Microbacterium</taxon>
    </lineage>
</organism>
<protein>
    <recommendedName>
        <fullName evidence="3">SbsA Ig-like domain-containing protein</fullName>
    </recommendedName>
</protein>
<accession>A0ABU1I260</accession>
<dbReference type="Proteomes" id="UP001260188">
    <property type="component" value="Unassembled WGS sequence"/>
</dbReference>
<evidence type="ECO:0008006" key="3">
    <source>
        <dbReference type="Google" id="ProtNLM"/>
    </source>
</evidence>
<reference evidence="1 2" key="1">
    <citation type="submission" date="2023-08" db="EMBL/GenBank/DDBJ databases">
        <title>Functional and genomic diversity of the sorghum phyllosphere microbiome.</title>
        <authorList>
            <person name="Shade A."/>
        </authorList>
    </citation>
    <scope>NUCLEOTIDE SEQUENCE [LARGE SCALE GENOMIC DNA]</scope>
    <source>
        <strain evidence="1 2">SORGH_AS_0919</strain>
    </source>
</reference>
<evidence type="ECO:0000313" key="2">
    <source>
        <dbReference type="Proteomes" id="UP001260188"/>
    </source>
</evidence>
<dbReference type="EMBL" id="JAVIZA010000001">
    <property type="protein sequence ID" value="MDR6167716.1"/>
    <property type="molecule type" value="Genomic_DNA"/>
</dbReference>
<proteinExistence type="predicted"/>
<sequence>MSTDGTARTSRRGRTRVRRSRRFVVAMVAVVGALALVGGASAVLTTVQGPRATSTSVDPQAGIESAGSRLIVTTTQSLEEIDPAQVHIEPAADFTVDTSGRQIGIRFTLPLRDATDYTVRIDGVQGLGGGPAATIEESFSTPALETYILQRGGAEDTIFRTGLDGEDAVPVFADPHIEDFRATSTHLAIVTADDEGVSTLVVTDREGQGRRELALPGRGFVTNLQTADRGDLIGYTYTDAGIGSGGGLESALFTASLTEASADDEPAQLQFAGGDARIDDWRFVPGTDAVLLLGFDGALTLVSAAGGEPVSLGNAITIDGIARGSTEAIVQRATGLVAIDLATAEERPLSAADAAAGETQSVTALPGNADETLRVLSRLDGFTVLSTSAAVVGADGATRDVFTVAPENLLLHTCVSPSSRYAAFLIAPDAVSNPYDAYALPLPERVQTHIVDLGTGEEVSALNGFDISWCQSAPRP</sequence>
<name>A0ABU1I260_9MICO</name>
<dbReference type="RefSeq" id="WP_309666390.1">
    <property type="nucleotide sequence ID" value="NZ_JAVIZA010000001.1"/>
</dbReference>
<gene>
    <name evidence="1" type="ORF">QE367_001920</name>
</gene>